<dbReference type="EMBL" id="LANI01000002">
    <property type="protein sequence ID" value="KKJ78314.1"/>
    <property type="molecule type" value="Genomic_DNA"/>
</dbReference>
<feature type="region of interest" description="Disordered" evidence="1">
    <location>
        <begin position="1082"/>
        <end position="1105"/>
    </location>
</feature>
<accession>A0A0M2RCZ4</accession>
<dbReference type="AlphaFoldDB" id="A0A0M2RCZ4"/>
<feature type="region of interest" description="Disordered" evidence="1">
    <location>
        <begin position="769"/>
        <end position="810"/>
    </location>
</feature>
<comment type="caution">
    <text evidence="4">The sequence shown here is derived from an EMBL/GenBank/DDBJ whole genome shotgun (WGS) entry which is preliminary data.</text>
</comment>
<gene>
    <name evidence="4" type="ORF">WH95_03155</name>
</gene>
<dbReference type="Proteomes" id="UP000034491">
    <property type="component" value="Unassembled WGS sequence"/>
</dbReference>
<name>A0A0M2RCZ4_9PROT</name>
<dbReference type="Pfam" id="PF13116">
    <property type="entry name" value="YhdP"/>
    <property type="match status" value="1"/>
</dbReference>
<proteinExistence type="predicted"/>
<feature type="compositionally biased region" description="Basic and acidic residues" evidence="1">
    <location>
        <begin position="1089"/>
        <end position="1098"/>
    </location>
</feature>
<evidence type="ECO:0000259" key="3">
    <source>
        <dbReference type="Pfam" id="PF13116"/>
    </source>
</evidence>
<dbReference type="STRING" id="1549748.WH95_03155"/>
<dbReference type="InterPro" id="IPR025263">
    <property type="entry name" value="YhdP_central"/>
</dbReference>
<evidence type="ECO:0000313" key="5">
    <source>
        <dbReference type="Proteomes" id="UP000034491"/>
    </source>
</evidence>
<keyword evidence="2" id="KW-0812">Transmembrane</keyword>
<dbReference type="RefSeq" id="WP_046502769.1">
    <property type="nucleotide sequence ID" value="NZ_LANI01000002.1"/>
</dbReference>
<protein>
    <recommendedName>
        <fullName evidence="3">YhdP central domain-containing protein</fullName>
    </recommendedName>
</protein>
<evidence type="ECO:0000313" key="4">
    <source>
        <dbReference type="EMBL" id="KKJ78314.1"/>
    </source>
</evidence>
<evidence type="ECO:0000256" key="1">
    <source>
        <dbReference type="SAM" id="MobiDB-lite"/>
    </source>
</evidence>
<evidence type="ECO:0000256" key="2">
    <source>
        <dbReference type="SAM" id="Phobius"/>
    </source>
</evidence>
<keyword evidence="2" id="KW-1133">Transmembrane helix</keyword>
<sequence>MIRKTSVVILEVIAAFLVLSAILAGIAMWRLSSGPVQLDFLTPYVEEAFADPDREIQLDVDTTVLVWLPKERAIAIQVANVRLLDNADDVIAAIPLMGIDLDAGALVRGNIVPTGVDIIGPELKLVRAEDGHFEIDDALDNGEDETGQSFGDALPEILDNLMAEREAGHPLAYFNQLQIVGAKMQIDDRKLGMIFDVPYANISIRRDKLGLQGDIDLTVDIASEEAILNGAFVYDSELQVVDLAFQIAGITPPTLAQLDPALAGLETFEIPLAASVATSVNVLGEFGRSRFEVSGGSGTIEIPDLKVPQIPVQGLFLKGSYSRSNQKLTVDNAAINFGPEGEKGPQLSVAGSVSGLDGDMQVLAGVKAVEVPVDDLALYWPEPMATDAREWVTENIKTGIAEEAVVKAVLDIPAGAFDQAKLVSLDGSMKYRGLDVHYLRPLPPVKDVAGSATVRADGLSLFTEGGKLEDMSVLPSTIEITGLDIEEEHIAIQTAVEGPVNTALSILNSENLRLIDELGIKPEETSGNAAVAVDFAFLLLKDLKFKDMSIDASAEIKEAKIGKIYNGHDATDGDLQLNVTREGMHVTGPLLLADIPLTVDWKEQFGSDVTIRTNLNADIPRIEPDGLSKLGIPVTDYLEGPVSLALALENKVDDTGVVQIAANLQDALLKIEDLNYYKQPGDPGQIQAIVSLNDGEAEHIDSFNLEANDFAAEGELSLVEGKIAKADLDQFQLGKSLLTDVQADLSSDKPSIVIGGGVLDAEWFIGDESSDENTVEDRGKPVGEPEVVGTEQVDASTETGDDPVREEEKQTAPISVIAEKLDAIYMAEDRFFRNASLWLDKEPEGWKRMQFSGEIPKELWYAEGAKANPETENVKRTFSMAYQPLEDGRQGLNITANDFGAMLRALDVQDTVQGGSLQITGLAEDYHSESLLKGNIEARGLRLVKAPTLAKMLAFASLTGPVTTLTTEGIAFNELKGDFTLQDGLLRSDLIKLYSSSIGLTAKGEVDTNKKLVAMDGTIVPAYTINRILGGIPILGDILTGGDGQGIVAFKYSLKGDLDEPEVAINPLSGLAPGFLRNIFGNATPTTEQKPEKKKETLDETNPAK</sequence>
<feature type="domain" description="YhdP central" evidence="3">
    <location>
        <begin position="326"/>
        <end position="721"/>
    </location>
</feature>
<reference evidence="4 5" key="1">
    <citation type="submission" date="2015-03" db="EMBL/GenBank/DDBJ databases">
        <title>Genome sequence of Kiloniella sp. P1-1, isolated from the gut microflora of Pacific white shrimp, Penaeus vannamei.</title>
        <authorList>
            <person name="Shao Z."/>
            <person name="Wang L."/>
            <person name="Li X."/>
        </authorList>
    </citation>
    <scope>NUCLEOTIDE SEQUENCE [LARGE SCALE GENOMIC DNA]</scope>
    <source>
        <strain evidence="4 5">P1-1</strain>
    </source>
</reference>
<feature type="transmembrane region" description="Helical" evidence="2">
    <location>
        <begin position="7"/>
        <end position="29"/>
    </location>
</feature>
<keyword evidence="2" id="KW-0472">Membrane</keyword>
<keyword evidence="5" id="KW-1185">Reference proteome</keyword>
<organism evidence="4 5">
    <name type="scientific">Kiloniella litopenaei</name>
    <dbReference type="NCBI Taxonomy" id="1549748"/>
    <lineage>
        <taxon>Bacteria</taxon>
        <taxon>Pseudomonadati</taxon>
        <taxon>Pseudomonadota</taxon>
        <taxon>Alphaproteobacteria</taxon>
        <taxon>Rhodospirillales</taxon>
        <taxon>Kiloniellaceae</taxon>
        <taxon>Kiloniella</taxon>
    </lineage>
</organism>
<dbReference type="OrthoDB" id="7161641at2"/>